<keyword evidence="2" id="KW-0170">Cobalt</keyword>
<name>S5ZZG8_9SPIR</name>
<evidence type="ECO:0000256" key="2">
    <source>
        <dbReference type="PIRSR" id="PIRSR033579-3"/>
    </source>
</evidence>
<gene>
    <name evidence="3" type="primary">cbiK</name>
    <name evidence="3" type="ORF">TPE_1168</name>
</gene>
<dbReference type="SUPFAM" id="SSF53800">
    <property type="entry name" value="Chelatase"/>
    <property type="match status" value="1"/>
</dbReference>
<reference evidence="3 4" key="1">
    <citation type="journal article" date="2013" name="PLoS ONE">
        <title>Genome-Wide Relatedness of Treponema pedis, from Gingiva and Necrotic Skin Lesions of Pigs, with the Human Oral Pathogen Treponema denticola.</title>
        <authorList>
            <person name="Svartstrom O."/>
            <person name="Mushtaq M."/>
            <person name="Pringle M."/>
            <person name="Segerman B."/>
        </authorList>
    </citation>
    <scope>NUCLEOTIDE SEQUENCE [LARGE SCALE GENOMIC DNA]</scope>
    <source>
        <strain evidence="3">T A4</strain>
    </source>
</reference>
<dbReference type="KEGG" id="tped:TPE_1168"/>
<dbReference type="STRING" id="1291379.TPE_1168"/>
<dbReference type="Gene3D" id="3.40.50.1400">
    <property type="match status" value="2"/>
</dbReference>
<organism evidence="3 4">
    <name type="scientific">Treponema pedis str. T A4</name>
    <dbReference type="NCBI Taxonomy" id="1291379"/>
    <lineage>
        <taxon>Bacteria</taxon>
        <taxon>Pseudomonadati</taxon>
        <taxon>Spirochaetota</taxon>
        <taxon>Spirochaetia</taxon>
        <taxon>Spirochaetales</taxon>
        <taxon>Treponemataceae</taxon>
        <taxon>Treponema</taxon>
    </lineage>
</organism>
<dbReference type="HOGENOM" id="CLU_036584_1_1_12"/>
<feature type="binding site" evidence="2">
    <location>
        <position position="215"/>
    </location>
    <ligand>
        <name>Co(2+)</name>
        <dbReference type="ChEBI" id="CHEBI:48828"/>
    </ligand>
</feature>
<dbReference type="Pfam" id="PF06180">
    <property type="entry name" value="CbiK"/>
    <property type="match status" value="1"/>
</dbReference>
<dbReference type="InterPro" id="IPR010388">
    <property type="entry name" value="Anaerobic_Co-chelatase"/>
</dbReference>
<feature type="binding site" evidence="2">
    <location>
        <position position="152"/>
    </location>
    <ligand>
        <name>Co(2+)</name>
        <dbReference type="ChEBI" id="CHEBI:48828"/>
    </ligand>
</feature>
<evidence type="ECO:0000256" key="1">
    <source>
        <dbReference type="PIRSR" id="PIRSR033579-1"/>
    </source>
</evidence>
<dbReference type="EMBL" id="CP004120">
    <property type="protein sequence ID" value="AGT43663.1"/>
    <property type="molecule type" value="Genomic_DNA"/>
</dbReference>
<dbReference type="CDD" id="cd03413">
    <property type="entry name" value="CbiK_C"/>
    <property type="match status" value="1"/>
</dbReference>
<dbReference type="Proteomes" id="UP000015620">
    <property type="component" value="Chromosome"/>
</dbReference>
<evidence type="ECO:0000313" key="4">
    <source>
        <dbReference type="Proteomes" id="UP000015620"/>
    </source>
</evidence>
<feature type="active site" description="Proton acceptor" evidence="1">
    <location>
        <position position="152"/>
    </location>
</feature>
<dbReference type="GO" id="GO:0046872">
    <property type="term" value="F:metal ion binding"/>
    <property type="evidence" value="ECO:0007669"/>
    <property type="project" value="UniProtKB-KW"/>
</dbReference>
<keyword evidence="4" id="KW-1185">Reference proteome</keyword>
<dbReference type="AlphaFoldDB" id="S5ZZG8"/>
<dbReference type="GO" id="GO:0019251">
    <property type="term" value="P:anaerobic cobalamin biosynthetic process"/>
    <property type="evidence" value="ECO:0007669"/>
    <property type="project" value="InterPro"/>
</dbReference>
<keyword evidence="2" id="KW-0479">Metal-binding</keyword>
<dbReference type="PATRIC" id="fig|1291379.3.peg.1164"/>
<dbReference type="GO" id="GO:0016852">
    <property type="term" value="F:sirohydrochlorin cobaltochelatase activity"/>
    <property type="evidence" value="ECO:0007669"/>
    <property type="project" value="InterPro"/>
</dbReference>
<evidence type="ECO:0000313" key="3">
    <source>
        <dbReference type="EMBL" id="AGT43663.1"/>
    </source>
</evidence>
<accession>S5ZZG8</accession>
<sequence>MFSLVIAFNGAIYYTYRIMKKAIIIASFGTTYSETRSKTIDVIEKEAENKFKNIEIVTAYTSNIVRSILKKRDLISIPSAEEAASQLKQKGYTEIYIQPTHIIPGAEYDKLKIPGCILGKTLLNENADFEKFILALELPKLPCDTAILFMGHGSYHGADKFYGILEEKIKAHNYGNIFIATVEGSKTVNDILPELLKQKIKKVYLYPLMIVAGDHAQNDMAGDEEDSWKTVLQNEGYEVYPVLKGLGEYPEIRSLIFQSLENTIKENEGGK</sequence>
<proteinExistence type="predicted"/>
<protein>
    <submittedName>
        <fullName evidence="3">Cobalt chelatase</fullName>
    </submittedName>
</protein>
<feature type="binding site" evidence="2">
    <location>
        <position position="183"/>
    </location>
    <ligand>
        <name>Co(2+)</name>
        <dbReference type="ChEBI" id="CHEBI:48828"/>
    </ligand>
</feature>
<dbReference type="PIRSF" id="PIRSF033579">
    <property type="entry name" value="Anaer_Co_chel"/>
    <property type="match status" value="1"/>
</dbReference>